<evidence type="ECO:0000256" key="5">
    <source>
        <dbReference type="SAM" id="MobiDB-lite"/>
    </source>
</evidence>
<dbReference type="GO" id="GO:0008270">
    <property type="term" value="F:zinc ion binding"/>
    <property type="evidence" value="ECO:0007669"/>
    <property type="project" value="UniProtKB-KW"/>
</dbReference>
<dbReference type="PANTHER" id="PTHR33823">
    <property type="entry name" value="RNA POLYMERASE-BINDING TRANSCRIPTION FACTOR DKSA-RELATED"/>
    <property type="match status" value="1"/>
</dbReference>
<dbReference type="PROSITE" id="PS51128">
    <property type="entry name" value="ZF_DKSA_2"/>
    <property type="match status" value="1"/>
</dbReference>
<evidence type="ECO:0000256" key="4">
    <source>
        <dbReference type="PROSITE-ProRule" id="PRU00510"/>
    </source>
</evidence>
<keyword evidence="3" id="KW-0862">Zinc</keyword>
<protein>
    <submittedName>
        <fullName evidence="7">Transcriptional regulator, TraR/DksA family</fullName>
    </submittedName>
</protein>
<dbReference type="InterPro" id="IPR037187">
    <property type="entry name" value="DnaK_N"/>
</dbReference>
<evidence type="ECO:0000313" key="8">
    <source>
        <dbReference type="Proteomes" id="UP000001208"/>
    </source>
</evidence>
<dbReference type="Pfam" id="PF01258">
    <property type="entry name" value="zf-dskA_traR"/>
    <property type="match status" value="1"/>
</dbReference>
<dbReference type="PANTHER" id="PTHR33823:SF2">
    <property type="entry name" value="RNA POLYMERASE-BINDING TRANSCRIPTION FACTOR DKSA"/>
    <property type="match status" value="1"/>
</dbReference>
<dbReference type="KEGG" id="cts:Ctha_0755"/>
<evidence type="ECO:0000256" key="3">
    <source>
        <dbReference type="ARBA" id="ARBA00022833"/>
    </source>
</evidence>
<evidence type="ECO:0000256" key="2">
    <source>
        <dbReference type="ARBA" id="ARBA00022771"/>
    </source>
</evidence>
<feature type="domain" description="Zinc finger DksA/TraR C4-type" evidence="6">
    <location>
        <begin position="176"/>
        <end position="198"/>
    </location>
</feature>
<feature type="compositionally biased region" description="Polar residues" evidence="5">
    <location>
        <begin position="1"/>
        <end position="10"/>
    </location>
</feature>
<keyword evidence="2" id="KW-0863">Zinc-finger</keyword>
<sequence length="208" mass="23431">MPRKTASSVSAKPASEKIEVVSSANHQTDSSAVDASTTKTAAKNVSQVLNSKTTISSRKMSAKTRKVSSAPSMENENSKHEEQDRLSVTYLSAKELKHFEQLLLKKREEVLRDLEILKSSFSDENEEDSVNSSYSMHMADHGTETMDREQRFLFISRDEKYLSYIDKALERIKNKTYGICAISGKPIPKARLEAVPHTGVRIEYKKRS</sequence>
<dbReference type="Proteomes" id="UP000001208">
    <property type="component" value="Chromosome"/>
</dbReference>
<gene>
    <name evidence="7" type="ordered locus">Ctha_0755</name>
</gene>
<accession>B3QWB1</accession>
<name>B3QWB1_CHLT3</name>
<dbReference type="AlphaFoldDB" id="B3QWB1"/>
<dbReference type="eggNOG" id="COG1734">
    <property type="taxonomic scope" value="Bacteria"/>
</dbReference>
<evidence type="ECO:0000259" key="6">
    <source>
        <dbReference type="Pfam" id="PF01258"/>
    </source>
</evidence>
<keyword evidence="1" id="KW-0479">Metal-binding</keyword>
<dbReference type="InterPro" id="IPR000962">
    <property type="entry name" value="Znf_DskA_TraR"/>
</dbReference>
<evidence type="ECO:0000256" key="1">
    <source>
        <dbReference type="ARBA" id="ARBA00022723"/>
    </source>
</evidence>
<dbReference type="SUPFAM" id="SSF109635">
    <property type="entry name" value="DnaK suppressor protein DksA, alpha-hairpin domain"/>
    <property type="match status" value="1"/>
</dbReference>
<dbReference type="Gene3D" id="1.20.120.910">
    <property type="entry name" value="DksA, coiled-coil domain"/>
    <property type="match status" value="1"/>
</dbReference>
<organism evidence="7 8">
    <name type="scientific">Chloroherpeton thalassium (strain ATCC 35110 / GB-78)</name>
    <dbReference type="NCBI Taxonomy" id="517418"/>
    <lineage>
        <taxon>Bacteria</taxon>
        <taxon>Pseudomonadati</taxon>
        <taxon>Chlorobiota</taxon>
        <taxon>Chlorobiia</taxon>
        <taxon>Chlorobiales</taxon>
        <taxon>Chloroherpetonaceae</taxon>
        <taxon>Chloroherpeton</taxon>
    </lineage>
</organism>
<feature type="zinc finger region" description="dksA C4-type" evidence="4">
    <location>
        <begin position="180"/>
        <end position="204"/>
    </location>
</feature>
<dbReference type="EMBL" id="CP001100">
    <property type="protein sequence ID" value="ACF13224.1"/>
    <property type="molecule type" value="Genomic_DNA"/>
</dbReference>
<reference evidence="7 8" key="1">
    <citation type="submission" date="2008-06" db="EMBL/GenBank/DDBJ databases">
        <title>Complete sequence of Chloroherpeton thalassium ATCC 35110.</title>
        <authorList>
            <consortium name="US DOE Joint Genome Institute"/>
            <person name="Lucas S."/>
            <person name="Copeland A."/>
            <person name="Lapidus A."/>
            <person name="Glavina del Rio T."/>
            <person name="Dalin E."/>
            <person name="Tice H."/>
            <person name="Bruce D."/>
            <person name="Goodwin L."/>
            <person name="Pitluck S."/>
            <person name="Schmutz J."/>
            <person name="Larimer F."/>
            <person name="Land M."/>
            <person name="Hauser L."/>
            <person name="Kyrpides N."/>
            <person name="Mikhailova N."/>
            <person name="Liu Z."/>
            <person name="Li T."/>
            <person name="Zhao F."/>
            <person name="Overmann J."/>
            <person name="Bryant D.A."/>
            <person name="Richardson P."/>
        </authorList>
    </citation>
    <scope>NUCLEOTIDE SEQUENCE [LARGE SCALE GENOMIC DNA]</scope>
    <source>
        <strain evidence="8">ATCC 35110 / GB-78</strain>
    </source>
</reference>
<dbReference type="STRING" id="517418.Ctha_0755"/>
<feature type="region of interest" description="Disordered" evidence="5">
    <location>
        <begin position="1"/>
        <end position="84"/>
    </location>
</feature>
<keyword evidence="8" id="KW-1185">Reference proteome</keyword>
<proteinExistence type="predicted"/>
<evidence type="ECO:0000313" key="7">
    <source>
        <dbReference type="EMBL" id="ACF13224.1"/>
    </source>
</evidence>
<dbReference type="HOGENOM" id="CLU_1319020_0_0_10"/>
<feature type="compositionally biased region" description="Polar residues" evidence="5">
    <location>
        <begin position="22"/>
        <end position="59"/>
    </location>
</feature>